<dbReference type="KEGG" id="lacs:H4075_10525"/>
<evidence type="ECO:0000256" key="6">
    <source>
        <dbReference type="ARBA" id="ARBA00023237"/>
    </source>
</evidence>
<feature type="chain" id="PRO_5028876562" evidence="7">
    <location>
        <begin position="22"/>
        <end position="1100"/>
    </location>
</feature>
<evidence type="ECO:0000256" key="1">
    <source>
        <dbReference type="ARBA" id="ARBA00004571"/>
    </source>
</evidence>
<evidence type="ECO:0000313" key="9">
    <source>
        <dbReference type="EMBL" id="QNA46576.1"/>
    </source>
</evidence>
<comment type="subcellular location">
    <subcellularLocation>
        <location evidence="1">Cell outer membrane</location>
        <topology evidence="1">Multi-pass membrane protein</topology>
    </subcellularLocation>
</comment>
<feature type="domain" description="TonB-dependent transporter Oar-like beta-barrel" evidence="8">
    <location>
        <begin position="241"/>
        <end position="317"/>
    </location>
</feature>
<keyword evidence="9" id="KW-0675">Receptor</keyword>
<feature type="signal peptide" evidence="7">
    <location>
        <begin position="1"/>
        <end position="21"/>
    </location>
</feature>
<dbReference type="PANTHER" id="PTHR30069">
    <property type="entry name" value="TONB-DEPENDENT OUTER MEMBRANE RECEPTOR"/>
    <property type="match status" value="1"/>
</dbReference>
<dbReference type="AlphaFoldDB" id="A0A7G5XM73"/>
<dbReference type="InterPro" id="IPR008969">
    <property type="entry name" value="CarboxyPept-like_regulatory"/>
</dbReference>
<gene>
    <name evidence="9" type="ORF">H4075_10525</name>
</gene>
<dbReference type="Gene3D" id="2.40.170.20">
    <property type="entry name" value="TonB-dependent receptor, beta-barrel domain"/>
    <property type="match status" value="1"/>
</dbReference>
<proteinExistence type="predicted"/>
<protein>
    <submittedName>
        <fullName evidence="9">TonB-dependent receptor</fullName>
    </submittedName>
</protein>
<keyword evidence="6" id="KW-0998">Cell outer membrane</keyword>
<evidence type="ECO:0000259" key="8">
    <source>
        <dbReference type="Pfam" id="PF25183"/>
    </source>
</evidence>
<dbReference type="SUPFAM" id="SSF56935">
    <property type="entry name" value="Porins"/>
    <property type="match status" value="1"/>
</dbReference>
<dbReference type="RefSeq" id="WP_182806468.1">
    <property type="nucleotide sequence ID" value="NZ_CP060007.1"/>
</dbReference>
<keyword evidence="2" id="KW-0813">Transport</keyword>
<keyword evidence="4" id="KW-0812">Transmembrane</keyword>
<dbReference type="PANTHER" id="PTHR30069:SF46">
    <property type="entry name" value="OAR PROTEIN"/>
    <property type="match status" value="1"/>
</dbReference>
<keyword evidence="5" id="KW-0472">Membrane</keyword>
<feature type="domain" description="TonB-dependent transporter Oar-like beta-barrel" evidence="8">
    <location>
        <begin position="355"/>
        <end position="1026"/>
    </location>
</feature>
<evidence type="ECO:0000313" key="10">
    <source>
        <dbReference type="Proteomes" id="UP000515344"/>
    </source>
</evidence>
<keyword evidence="10" id="KW-1185">Reference proteome</keyword>
<dbReference type="Gene3D" id="2.60.40.1120">
    <property type="entry name" value="Carboxypeptidase-like, regulatory domain"/>
    <property type="match status" value="1"/>
</dbReference>
<dbReference type="InterPro" id="IPR036942">
    <property type="entry name" value="Beta-barrel_TonB_sf"/>
</dbReference>
<dbReference type="SUPFAM" id="SSF49464">
    <property type="entry name" value="Carboxypeptidase regulatory domain-like"/>
    <property type="match status" value="1"/>
</dbReference>
<dbReference type="GO" id="GO:0015344">
    <property type="term" value="F:siderophore uptake transmembrane transporter activity"/>
    <property type="evidence" value="ECO:0007669"/>
    <property type="project" value="TreeGrafter"/>
</dbReference>
<evidence type="ECO:0000256" key="2">
    <source>
        <dbReference type="ARBA" id="ARBA00022448"/>
    </source>
</evidence>
<organism evidence="9 10">
    <name type="scientific">Lacibacter sediminis</name>
    <dbReference type="NCBI Taxonomy" id="2760713"/>
    <lineage>
        <taxon>Bacteria</taxon>
        <taxon>Pseudomonadati</taxon>
        <taxon>Bacteroidota</taxon>
        <taxon>Chitinophagia</taxon>
        <taxon>Chitinophagales</taxon>
        <taxon>Chitinophagaceae</taxon>
        <taxon>Lacibacter</taxon>
    </lineage>
</organism>
<sequence length="1100" mass="121790">MLKIRKLLLAVLAMFFTLAVAAQVTTSNLAGVVLSDKKEPLVGATVVAKHQPTGSVYQTTTISRGAFTLSNIAPGGPYTIEVTFAGLQAQKQEEIYLNLGETFRLEFQLAPANVTLQEIVVTGSRTRSGAKGGMETNIGRDRLANLPTVGRQLTDFVRLTPQARVTYGGGISIAGQNNRYNQLMIDGAVNNDVFGISETGANGGQTGSPPISIDAIDGFQVGVSPYDVSLGNFTGGSINATTKSGTNKFTGSAYYIFRNQTLAGITPSGTKAAATKLPGFSAQTFGITLGGPIIKNKAFFFVSFERQDDERPQPFDATTFRVNTFRDTINLIRNKLSGFGYEPGDWENIPDLVVSNKIAAKLTFNLNTKNKLNVSYRYTGSERSLTTPSSSTTLRFFNGGYLFPSKTHSASIELLTNFTNNISNKALLTYTNVNDDRDALGKDFPRVTLNSINGTSYVFGTEEFSTGNQLIQNNVAFFDELKFRLGKGHELKAGVDLEFSNSYNLFIRQNYGSYTYNSALDWLNNAKPATYNRSFSLIDDKDGDGSNAAAKFNTLRMGIFVADQWDITNDFQLNYGVRLDNFEFLTIPNEDTFFNKYAIPQISLYHDLLGARSGRRPDAQMSISPRIGFTYNIREQKVRIKGGIGMFTGRIPLVWPGGAYNNTGVNVGGISLNSAAINALPSFTFRPDPFGQYDPQDVGQTFRPPSGQIDLIAANFKLPKVLKTSLGIEKELGNRWNLTVDLLYQKNINEVDYKNVFAYKGLTNILGQTTYLSNSTTYNRIDMNGTVAGSQNPYSEGIFLITNAKQKGFSYNFSVAVDKAFAKGWAANAIYSYGDSYSVFDGTSSQNNSNWRFMETSTGRSDLQMSRSDFAQLHRITVYASKKFSYLKDRFATTITAFYNGQSGSPYSYVYSRSLIYDRNGVNNETNDLIYVPRDLADWSRMAVPYTSGSTTYSVADQWTALDAYISKDKYLNSRRGQFAERNGSALPFSNIVDARIQQDFVLKTGNVNNKLSVIIDIFNFTNMLNRNWGRVYRTPGVDQYQLITIESTNYSSTLVNGQLKPNMTYRNLSNRTAGDILDVRSDAYNASRWRGQATIRYTF</sequence>
<reference evidence="10" key="1">
    <citation type="submission" date="2020-08" db="EMBL/GenBank/DDBJ databases">
        <title>Lacibacter sp. S13-6-6 genome sequencing.</title>
        <authorList>
            <person name="Jin L."/>
        </authorList>
    </citation>
    <scope>NUCLEOTIDE SEQUENCE [LARGE SCALE GENOMIC DNA]</scope>
    <source>
        <strain evidence="10">S13-6-6</strain>
    </source>
</reference>
<evidence type="ECO:0000256" key="7">
    <source>
        <dbReference type="SAM" id="SignalP"/>
    </source>
</evidence>
<evidence type="ECO:0000256" key="5">
    <source>
        <dbReference type="ARBA" id="ARBA00023136"/>
    </source>
</evidence>
<dbReference type="GO" id="GO:0009279">
    <property type="term" value="C:cell outer membrane"/>
    <property type="evidence" value="ECO:0007669"/>
    <property type="project" value="UniProtKB-SubCell"/>
</dbReference>
<dbReference type="InterPro" id="IPR057601">
    <property type="entry name" value="Oar-like_b-barrel"/>
</dbReference>
<dbReference type="EMBL" id="CP060007">
    <property type="protein sequence ID" value="QNA46576.1"/>
    <property type="molecule type" value="Genomic_DNA"/>
</dbReference>
<evidence type="ECO:0000256" key="4">
    <source>
        <dbReference type="ARBA" id="ARBA00022692"/>
    </source>
</evidence>
<name>A0A7G5XM73_9BACT</name>
<dbReference type="Pfam" id="PF13620">
    <property type="entry name" value="CarboxypepD_reg"/>
    <property type="match status" value="1"/>
</dbReference>
<dbReference type="Pfam" id="PF25183">
    <property type="entry name" value="OMP_b-brl_4"/>
    <property type="match status" value="2"/>
</dbReference>
<keyword evidence="3" id="KW-1134">Transmembrane beta strand</keyword>
<accession>A0A7G5XM73</accession>
<evidence type="ECO:0000256" key="3">
    <source>
        <dbReference type="ARBA" id="ARBA00022452"/>
    </source>
</evidence>
<dbReference type="Proteomes" id="UP000515344">
    <property type="component" value="Chromosome"/>
</dbReference>
<dbReference type="GO" id="GO:0044718">
    <property type="term" value="P:siderophore transmembrane transport"/>
    <property type="evidence" value="ECO:0007669"/>
    <property type="project" value="TreeGrafter"/>
</dbReference>
<keyword evidence="7" id="KW-0732">Signal</keyword>
<dbReference type="InterPro" id="IPR039426">
    <property type="entry name" value="TonB-dep_rcpt-like"/>
</dbReference>